<evidence type="ECO:0000313" key="3">
    <source>
        <dbReference type="EMBL" id="OWY93819.1"/>
    </source>
</evidence>
<gene>
    <name evidence="3" type="ORF">PHMEG_00036638</name>
</gene>
<name>A0A225UNX9_9STRA</name>
<protein>
    <submittedName>
        <fullName evidence="3">Cyst germination specific acidic repeat protein</fullName>
    </submittedName>
</protein>
<sequence>MASRNPVTAAAVVGIFAASLATGDVQISVQQDATYSLSESCGPPCYGQGAEPTGVACPKVGDVATADCHPHLQSYNGTVCVAPMDAQCMQLSDELWGCAFLKTEMEDLPYDDSYWGTRYGGSGSYQGTSYDEGVQVGDDEVGYTYPHERDHDQSTTYRARKTNYGAGGYHTPTTKNGHYGTTATKNGAVRSDYRTSFTLKGDKTTADYNPDTTETVKDGKIDYGYSYPSNKKRATHPGKPGGNHGIYSVHSPQYGESGAVESTTDAPCEENEGTNEKPATANYLREAPTDSMYAPNEGTTDTYTDYPSNTPMVYETEASTDYSAELPAHYRTNEATESLIDESKEPCDTVEPEGIMESAANAETTVYPATTLYPVVEQATQTPVENSKPTYTTVSSTGSPQAPIYTPHQPVTNPSAPTNIPGELYPNQEYPTESTESPTETEAPTEEPTTELPTEEPAVTEAPTEETVTESPTEEIVTEAPSQVTVTVTEAPSEETVTESPVEETVTEAPSVEPVTEAPVEETVTEAPSEEPVAEASSEETVTEAPSEETVTEAPSEET</sequence>
<dbReference type="OrthoDB" id="167615at2759"/>
<evidence type="ECO:0000256" key="2">
    <source>
        <dbReference type="SAM" id="SignalP"/>
    </source>
</evidence>
<feature type="compositionally biased region" description="Acidic residues" evidence="1">
    <location>
        <begin position="492"/>
        <end position="506"/>
    </location>
</feature>
<comment type="caution">
    <text evidence="3">The sequence shown here is derived from an EMBL/GenBank/DDBJ whole genome shotgun (WGS) entry which is preliminary data.</text>
</comment>
<organism evidence="3 4">
    <name type="scientific">Phytophthora megakarya</name>
    <dbReference type="NCBI Taxonomy" id="4795"/>
    <lineage>
        <taxon>Eukaryota</taxon>
        <taxon>Sar</taxon>
        <taxon>Stramenopiles</taxon>
        <taxon>Oomycota</taxon>
        <taxon>Peronosporomycetes</taxon>
        <taxon>Peronosporales</taxon>
        <taxon>Peronosporaceae</taxon>
        <taxon>Phytophthora</taxon>
    </lineage>
</organism>
<feature type="chain" id="PRO_5012578691" evidence="2">
    <location>
        <begin position="24"/>
        <end position="559"/>
    </location>
</feature>
<feature type="compositionally biased region" description="Polar residues" evidence="1">
    <location>
        <begin position="409"/>
        <end position="418"/>
    </location>
</feature>
<keyword evidence="4" id="KW-1185">Reference proteome</keyword>
<feature type="signal peptide" evidence="2">
    <location>
        <begin position="1"/>
        <end position="23"/>
    </location>
</feature>
<feature type="compositionally biased region" description="Polar residues" evidence="1">
    <location>
        <begin position="171"/>
        <end position="185"/>
    </location>
</feature>
<feature type="compositionally biased region" description="Low complexity" evidence="1">
    <location>
        <begin position="431"/>
        <end position="442"/>
    </location>
</feature>
<evidence type="ECO:0000256" key="1">
    <source>
        <dbReference type="SAM" id="MobiDB-lite"/>
    </source>
</evidence>
<feature type="region of interest" description="Disordered" evidence="1">
    <location>
        <begin position="381"/>
        <end position="559"/>
    </location>
</feature>
<feature type="compositionally biased region" description="Low complexity" evidence="1">
    <location>
        <begin position="450"/>
        <end position="462"/>
    </location>
</feature>
<feature type="compositionally biased region" description="Acidic residues" evidence="1">
    <location>
        <begin position="519"/>
        <end position="559"/>
    </location>
</feature>
<keyword evidence="2" id="KW-0732">Signal</keyword>
<feature type="compositionally biased region" description="Polar residues" evidence="1">
    <location>
        <begin position="480"/>
        <end position="490"/>
    </location>
</feature>
<feature type="region of interest" description="Disordered" evidence="1">
    <location>
        <begin position="162"/>
        <end position="185"/>
    </location>
</feature>
<dbReference type="EMBL" id="NBNE01015383">
    <property type="protein sequence ID" value="OWY93819.1"/>
    <property type="molecule type" value="Genomic_DNA"/>
</dbReference>
<feature type="compositionally biased region" description="Acidic residues" evidence="1">
    <location>
        <begin position="463"/>
        <end position="477"/>
    </location>
</feature>
<feature type="non-terminal residue" evidence="3">
    <location>
        <position position="559"/>
    </location>
</feature>
<reference evidence="4" key="1">
    <citation type="submission" date="2017-03" db="EMBL/GenBank/DDBJ databases">
        <title>Phytopthora megakarya and P. palmivora, two closely related causual agents of cacao black pod achieved similar genome size and gene model numbers by different mechanisms.</title>
        <authorList>
            <person name="Ali S."/>
            <person name="Shao J."/>
            <person name="Larry D.J."/>
            <person name="Kronmiller B."/>
            <person name="Shen D."/>
            <person name="Strem M.D."/>
            <person name="Melnick R.L."/>
            <person name="Guiltinan M.J."/>
            <person name="Tyler B.M."/>
            <person name="Meinhardt L.W."/>
            <person name="Bailey B.A."/>
        </authorList>
    </citation>
    <scope>NUCLEOTIDE SEQUENCE [LARGE SCALE GENOMIC DNA]</scope>
    <source>
        <strain evidence="4">zdho120</strain>
    </source>
</reference>
<feature type="compositionally biased region" description="Low complexity" evidence="1">
    <location>
        <begin position="507"/>
        <end position="518"/>
    </location>
</feature>
<dbReference type="STRING" id="4795.A0A225UNX9"/>
<dbReference type="AlphaFoldDB" id="A0A225UNX9"/>
<feature type="compositionally biased region" description="Polar residues" evidence="1">
    <location>
        <begin position="381"/>
        <end position="400"/>
    </location>
</feature>
<feature type="region of interest" description="Disordered" evidence="1">
    <location>
        <begin position="229"/>
        <end position="308"/>
    </location>
</feature>
<dbReference type="Proteomes" id="UP000198211">
    <property type="component" value="Unassembled WGS sequence"/>
</dbReference>
<evidence type="ECO:0000313" key="4">
    <source>
        <dbReference type="Proteomes" id="UP000198211"/>
    </source>
</evidence>
<accession>A0A225UNX9</accession>
<proteinExistence type="predicted"/>
<feature type="compositionally biased region" description="Polar residues" evidence="1">
    <location>
        <begin position="297"/>
        <end position="308"/>
    </location>
</feature>